<dbReference type="RefSeq" id="WP_243650865.1">
    <property type="nucleotide sequence ID" value="NZ_JBEBWM010000001.1"/>
</dbReference>
<evidence type="ECO:0000259" key="1">
    <source>
        <dbReference type="Pfam" id="PF01575"/>
    </source>
</evidence>
<dbReference type="Gene3D" id="3.10.129.10">
    <property type="entry name" value="Hotdog Thioesterase"/>
    <property type="match status" value="1"/>
</dbReference>
<dbReference type="SUPFAM" id="SSF54637">
    <property type="entry name" value="Thioesterase/thiol ester dehydrase-isomerase"/>
    <property type="match status" value="1"/>
</dbReference>
<gene>
    <name evidence="2" type="ORF">EV686_105133</name>
</gene>
<keyword evidence="3" id="KW-1185">Reference proteome</keyword>
<accession>A0A4R3V136</accession>
<feature type="domain" description="MaoC-like" evidence="1">
    <location>
        <begin position="19"/>
        <end position="116"/>
    </location>
</feature>
<dbReference type="CDD" id="cd03449">
    <property type="entry name" value="R_hydratase"/>
    <property type="match status" value="1"/>
</dbReference>
<dbReference type="Proteomes" id="UP000294692">
    <property type="component" value="Unassembled WGS sequence"/>
</dbReference>
<dbReference type="PANTHER" id="PTHR43437">
    <property type="entry name" value="HYDROXYACYL-THIOESTER DEHYDRATASE TYPE 2, MITOCHONDRIAL-RELATED"/>
    <property type="match status" value="1"/>
</dbReference>
<protein>
    <submittedName>
        <fullName evidence="2">3-hydroxybutyryl-CoA dehydratase</fullName>
    </submittedName>
</protein>
<dbReference type="PANTHER" id="PTHR43437:SF3">
    <property type="entry name" value="HYDROXYACYL-THIOESTER DEHYDRATASE TYPE 2, MITOCHONDRIAL"/>
    <property type="match status" value="1"/>
</dbReference>
<dbReference type="InterPro" id="IPR050965">
    <property type="entry name" value="UPF0336/Enoyl-CoA_hydratase"/>
</dbReference>
<dbReference type="EMBL" id="SMBX01000005">
    <property type="protein sequence ID" value="TCU98436.1"/>
    <property type="molecule type" value="Genomic_DNA"/>
</dbReference>
<reference evidence="2 3" key="1">
    <citation type="submission" date="2019-03" db="EMBL/GenBank/DDBJ databases">
        <title>Genomic Encyclopedia of Type Strains, Phase IV (KMG-IV): sequencing the most valuable type-strain genomes for metagenomic binning, comparative biology and taxonomic classification.</title>
        <authorList>
            <person name="Goeker M."/>
        </authorList>
    </citation>
    <scope>NUCLEOTIDE SEQUENCE [LARGE SCALE GENOMIC DNA]</scope>
    <source>
        <strain evidence="2 3">DSM 100048</strain>
    </source>
</reference>
<dbReference type="AlphaFoldDB" id="A0A4R3V136"/>
<dbReference type="GO" id="GO:0006633">
    <property type="term" value="P:fatty acid biosynthetic process"/>
    <property type="evidence" value="ECO:0007669"/>
    <property type="project" value="TreeGrafter"/>
</dbReference>
<sequence>MAKRPHMDCYAIGDGSQFSKTVSEYDVYGFAGIVGDMYGVHLDEEYAKGTRFGKRIAQGALSVGFLATVMGHMAAKAPSPGAVSYRYDVTFKAPVYLGDTVTAKLELIEKEEDRNTCIFRATVCNQNGELVAEGKTYLKVL</sequence>
<evidence type="ECO:0000313" key="2">
    <source>
        <dbReference type="EMBL" id="TCU98436.1"/>
    </source>
</evidence>
<dbReference type="Pfam" id="PF01575">
    <property type="entry name" value="MaoC_dehydratas"/>
    <property type="match status" value="1"/>
</dbReference>
<dbReference type="InterPro" id="IPR029069">
    <property type="entry name" value="HotDog_dom_sf"/>
</dbReference>
<comment type="caution">
    <text evidence="2">The sequence shown here is derived from an EMBL/GenBank/DDBJ whole genome shotgun (WGS) entry which is preliminary data.</text>
</comment>
<dbReference type="GO" id="GO:0019171">
    <property type="term" value="F:(3R)-hydroxyacyl-[acyl-carrier-protein] dehydratase activity"/>
    <property type="evidence" value="ECO:0007669"/>
    <property type="project" value="TreeGrafter"/>
</dbReference>
<name>A0A4R3V136_9BURK</name>
<dbReference type="InterPro" id="IPR002539">
    <property type="entry name" value="MaoC-like_dom"/>
</dbReference>
<proteinExistence type="predicted"/>
<evidence type="ECO:0000313" key="3">
    <source>
        <dbReference type="Proteomes" id="UP000294692"/>
    </source>
</evidence>
<organism evidence="2 3">
    <name type="scientific">Paracandidimonas soli</name>
    <dbReference type="NCBI Taxonomy" id="1917182"/>
    <lineage>
        <taxon>Bacteria</taxon>
        <taxon>Pseudomonadati</taxon>
        <taxon>Pseudomonadota</taxon>
        <taxon>Betaproteobacteria</taxon>
        <taxon>Burkholderiales</taxon>
        <taxon>Alcaligenaceae</taxon>
        <taxon>Paracandidimonas</taxon>
    </lineage>
</organism>